<keyword evidence="2" id="KW-0732">Signal</keyword>
<dbReference type="Pfam" id="PF13582">
    <property type="entry name" value="Reprolysin_3"/>
    <property type="match status" value="1"/>
</dbReference>
<dbReference type="InterPro" id="IPR024079">
    <property type="entry name" value="MetalloPept_cat_dom_sf"/>
</dbReference>
<feature type="region of interest" description="Disordered" evidence="1">
    <location>
        <begin position="329"/>
        <end position="352"/>
    </location>
</feature>
<evidence type="ECO:0000313" key="4">
    <source>
        <dbReference type="Proteomes" id="UP000192359"/>
    </source>
</evidence>
<proteinExistence type="predicted"/>
<dbReference type="OrthoDB" id="369088at2"/>
<dbReference type="EMBL" id="LXWF01000041">
    <property type="protein sequence ID" value="ORC16111.1"/>
    <property type="molecule type" value="Genomic_DNA"/>
</dbReference>
<gene>
    <name evidence="3" type="ORF">A7979_05785</name>
</gene>
<protein>
    <recommendedName>
        <fullName evidence="5">C4-dicarboxylate ABC transporter substrate-binding protein</fullName>
    </recommendedName>
</protein>
<dbReference type="Gene3D" id="3.40.390.10">
    <property type="entry name" value="Collagenase (Catalytic Domain)"/>
    <property type="match status" value="1"/>
</dbReference>
<sequence length="367" mass="39572">MHFSRKLATIAITALAVSGLPLPAASASVDADGDKLLDTWETEGYDYNNDGVIDIDFPALGADPNHKDIFVEMDYMPGEIASEAELDTIVQTFAELPLDNPDGSNGINLHLDAGSIYPKYDLGGGNEIPHKALTGVDEAVTLRGTESDPARTSVFHYMIWGDYYSNSSSSGQGWIHGREFIVTVGQTYWGQANSETRIGTFIHELGHNLGLHHGGTDEVNFKPNYLSIMNYSYQLTGLKRTDGSTYFGYSTRTGDTLDETNLVEATGLGQAAQGFYVTYNDKEWVANEGIDFDNDGSVESLPQAIDINGDGSTTSLTAPNDLETLTFQASSSSSNTATSSQETAEPVVESNELTADIARDLGYLPAE</sequence>
<organism evidence="3 4">
    <name type="scientific">Rothia nasimurium</name>
    <dbReference type="NCBI Taxonomy" id="85336"/>
    <lineage>
        <taxon>Bacteria</taxon>
        <taxon>Bacillati</taxon>
        <taxon>Actinomycetota</taxon>
        <taxon>Actinomycetes</taxon>
        <taxon>Micrococcales</taxon>
        <taxon>Micrococcaceae</taxon>
        <taxon>Rothia</taxon>
    </lineage>
</organism>
<feature type="chain" id="PRO_5012892131" description="C4-dicarboxylate ABC transporter substrate-binding protein" evidence="2">
    <location>
        <begin position="27"/>
        <end position="367"/>
    </location>
</feature>
<dbReference type="Proteomes" id="UP000192359">
    <property type="component" value="Unassembled WGS sequence"/>
</dbReference>
<dbReference type="SUPFAM" id="SSF55486">
    <property type="entry name" value="Metalloproteases ('zincins'), catalytic domain"/>
    <property type="match status" value="1"/>
</dbReference>
<evidence type="ECO:0008006" key="5">
    <source>
        <dbReference type="Google" id="ProtNLM"/>
    </source>
</evidence>
<keyword evidence="4" id="KW-1185">Reference proteome</keyword>
<feature type="signal peptide" evidence="2">
    <location>
        <begin position="1"/>
        <end position="26"/>
    </location>
</feature>
<evidence type="ECO:0000256" key="1">
    <source>
        <dbReference type="SAM" id="MobiDB-lite"/>
    </source>
</evidence>
<dbReference type="RefSeq" id="WP_083092758.1">
    <property type="nucleotide sequence ID" value="NZ_LXWF01000041.1"/>
</dbReference>
<dbReference type="GO" id="GO:0008237">
    <property type="term" value="F:metallopeptidase activity"/>
    <property type="evidence" value="ECO:0007669"/>
    <property type="project" value="InterPro"/>
</dbReference>
<comment type="caution">
    <text evidence="3">The sequence shown here is derived from an EMBL/GenBank/DDBJ whole genome shotgun (WGS) entry which is preliminary data.</text>
</comment>
<feature type="compositionally biased region" description="Low complexity" evidence="1">
    <location>
        <begin position="329"/>
        <end position="345"/>
    </location>
</feature>
<evidence type="ECO:0000256" key="2">
    <source>
        <dbReference type="SAM" id="SignalP"/>
    </source>
</evidence>
<name>A0A1Y1RNC5_9MICC</name>
<evidence type="ECO:0000313" key="3">
    <source>
        <dbReference type="EMBL" id="ORC16111.1"/>
    </source>
</evidence>
<reference evidence="3 4" key="1">
    <citation type="submission" date="2016-05" db="EMBL/GenBank/DDBJ databases">
        <title>Draft genome sequence of a porcine commensal Rothia nasimurium.</title>
        <authorList>
            <person name="Gaiser R.A."/>
            <person name="Van Baarlen P."/>
            <person name="Wells J.M."/>
        </authorList>
    </citation>
    <scope>NUCLEOTIDE SEQUENCE [LARGE SCALE GENOMIC DNA]</scope>
    <source>
        <strain evidence="3 4">PT-32</strain>
    </source>
</reference>
<accession>A0A1Y1RNC5</accession>
<dbReference type="AlphaFoldDB" id="A0A1Y1RNC5"/>